<keyword evidence="3 6" id="KW-1133">Transmembrane helix</keyword>
<dbReference type="InterPro" id="IPR042512">
    <property type="entry name" value="TLCD5"/>
</dbReference>
<evidence type="ECO:0000256" key="5">
    <source>
        <dbReference type="PROSITE-ProRule" id="PRU00205"/>
    </source>
</evidence>
<evidence type="ECO:0000313" key="8">
    <source>
        <dbReference type="EMBL" id="KAH9292313.1"/>
    </source>
</evidence>
<dbReference type="InterPro" id="IPR006634">
    <property type="entry name" value="TLC-dom"/>
</dbReference>
<dbReference type="OMA" id="CEMASPK"/>
<proteinExistence type="predicted"/>
<evidence type="ECO:0000313" key="9">
    <source>
        <dbReference type="Proteomes" id="UP000824469"/>
    </source>
</evidence>
<comment type="caution">
    <text evidence="8">The sequence shown here is derived from an EMBL/GenBank/DDBJ whole genome shotgun (WGS) entry which is preliminary data.</text>
</comment>
<dbReference type="EMBL" id="JAHRHJ020003182">
    <property type="protein sequence ID" value="KAH9292313.1"/>
    <property type="molecule type" value="Genomic_DNA"/>
</dbReference>
<feature type="transmembrane region" description="Helical" evidence="6">
    <location>
        <begin position="158"/>
        <end position="184"/>
    </location>
</feature>
<dbReference type="GO" id="GO:0016020">
    <property type="term" value="C:membrane"/>
    <property type="evidence" value="ECO:0007669"/>
    <property type="project" value="UniProtKB-SubCell"/>
</dbReference>
<evidence type="ECO:0000256" key="4">
    <source>
        <dbReference type="ARBA" id="ARBA00023136"/>
    </source>
</evidence>
<evidence type="ECO:0000256" key="1">
    <source>
        <dbReference type="ARBA" id="ARBA00004141"/>
    </source>
</evidence>
<accession>A0AA38F7A4</accession>
<keyword evidence="4 5" id="KW-0472">Membrane</keyword>
<evidence type="ECO:0000256" key="3">
    <source>
        <dbReference type="ARBA" id="ARBA00022989"/>
    </source>
</evidence>
<evidence type="ECO:0000256" key="2">
    <source>
        <dbReference type="ARBA" id="ARBA00022692"/>
    </source>
</evidence>
<keyword evidence="9" id="KW-1185">Reference proteome</keyword>
<gene>
    <name evidence="8" type="ORF">KI387_042499</name>
</gene>
<dbReference type="AlphaFoldDB" id="A0AA38F7A4"/>
<dbReference type="SMART" id="SM00724">
    <property type="entry name" value="TLC"/>
    <property type="match status" value="1"/>
</dbReference>
<evidence type="ECO:0000259" key="7">
    <source>
        <dbReference type="PROSITE" id="PS50922"/>
    </source>
</evidence>
<sequence length="243" mass="27228">MEYEERAKTVVVGVAAWTATFFGVRKTLWKRSFDFCNRVVSLIHVAVALWLCSVSIQDWRHPLHPLASPATPSQIHALAVSLSYFIYDSICCLFDSSISLPNCIHHLVSVLGLGGGVMYAKSGSELIGCLWLMEISNPFMHMRELLKELGYKDSSLSIINDVCFALVFTFARLIIGPYIVYVTVTADNPLIIKGPMERLLLPSGPVQLLNCKNENRQKIALHRNVGAATAWEDDFPRWVVMWG</sequence>
<dbReference type="Pfam" id="PF03798">
    <property type="entry name" value="TRAM_LAG1_CLN8"/>
    <property type="match status" value="1"/>
</dbReference>
<name>A0AA38F7A4_TAXCH</name>
<protein>
    <recommendedName>
        <fullName evidence="7">TLC domain-containing protein</fullName>
    </recommendedName>
</protein>
<dbReference type="PROSITE" id="PS50922">
    <property type="entry name" value="TLC"/>
    <property type="match status" value="1"/>
</dbReference>
<dbReference type="Proteomes" id="UP000824469">
    <property type="component" value="Unassembled WGS sequence"/>
</dbReference>
<reference evidence="8 9" key="1">
    <citation type="journal article" date="2021" name="Nat. Plants">
        <title>The Taxus genome provides insights into paclitaxel biosynthesis.</title>
        <authorList>
            <person name="Xiong X."/>
            <person name="Gou J."/>
            <person name="Liao Q."/>
            <person name="Li Y."/>
            <person name="Zhou Q."/>
            <person name="Bi G."/>
            <person name="Li C."/>
            <person name="Du R."/>
            <person name="Wang X."/>
            <person name="Sun T."/>
            <person name="Guo L."/>
            <person name="Liang H."/>
            <person name="Lu P."/>
            <person name="Wu Y."/>
            <person name="Zhang Z."/>
            <person name="Ro D.K."/>
            <person name="Shang Y."/>
            <person name="Huang S."/>
            <person name="Yan J."/>
        </authorList>
    </citation>
    <scope>NUCLEOTIDE SEQUENCE [LARGE SCALE GENOMIC DNA]</scope>
    <source>
        <strain evidence="8">Ta-2019</strain>
    </source>
</reference>
<comment type="subcellular location">
    <subcellularLocation>
        <location evidence="1">Membrane</location>
        <topology evidence="1">Multi-pass membrane protein</topology>
    </subcellularLocation>
</comment>
<organism evidence="8 9">
    <name type="scientific">Taxus chinensis</name>
    <name type="common">Chinese yew</name>
    <name type="synonym">Taxus wallichiana var. chinensis</name>
    <dbReference type="NCBI Taxonomy" id="29808"/>
    <lineage>
        <taxon>Eukaryota</taxon>
        <taxon>Viridiplantae</taxon>
        <taxon>Streptophyta</taxon>
        <taxon>Embryophyta</taxon>
        <taxon>Tracheophyta</taxon>
        <taxon>Spermatophyta</taxon>
        <taxon>Pinopsida</taxon>
        <taxon>Pinidae</taxon>
        <taxon>Conifers II</taxon>
        <taxon>Cupressales</taxon>
        <taxon>Taxaceae</taxon>
        <taxon>Taxus</taxon>
    </lineage>
</organism>
<dbReference type="PANTHER" id="PTHR31898:SF1">
    <property type="entry name" value="TLC DOMAIN-CONTAINING PROTEIN 5"/>
    <property type="match status" value="1"/>
</dbReference>
<feature type="domain" description="TLC" evidence="7">
    <location>
        <begin position="30"/>
        <end position="210"/>
    </location>
</feature>
<evidence type="ECO:0000256" key="6">
    <source>
        <dbReference type="SAM" id="Phobius"/>
    </source>
</evidence>
<feature type="transmembrane region" description="Helical" evidence="6">
    <location>
        <begin position="36"/>
        <end position="56"/>
    </location>
</feature>
<keyword evidence="2 5" id="KW-0812">Transmembrane</keyword>
<dbReference type="PANTHER" id="PTHR31898">
    <property type="entry name" value="TRANSMEMBRANE PROTEIN 136"/>
    <property type="match status" value="1"/>
</dbReference>